<gene>
    <name evidence="10" type="ORF">DFH08DRAFT_234655</name>
</gene>
<feature type="transmembrane region" description="Helical" evidence="7">
    <location>
        <begin position="269"/>
        <end position="287"/>
    </location>
</feature>
<accession>A0AAD6ZYU1</accession>
<evidence type="ECO:0000256" key="5">
    <source>
        <dbReference type="ARBA" id="ARBA00022989"/>
    </source>
</evidence>
<dbReference type="PANTHER" id="PTHR47797:SF3">
    <property type="entry name" value="CYTOCHROME B561 DOMAIN-CONTAINING PROTEIN"/>
    <property type="match status" value="1"/>
</dbReference>
<keyword evidence="6 7" id="KW-0472">Membrane</keyword>
<dbReference type="SMART" id="SM00665">
    <property type="entry name" value="B561"/>
    <property type="match status" value="1"/>
</dbReference>
<keyword evidence="3 7" id="KW-0812">Transmembrane</keyword>
<keyword evidence="5 7" id="KW-1133">Transmembrane helix</keyword>
<evidence type="ECO:0000313" key="10">
    <source>
        <dbReference type="EMBL" id="KAJ7343679.1"/>
    </source>
</evidence>
<keyword evidence="4" id="KW-0249">Electron transport</keyword>
<evidence type="ECO:0000256" key="3">
    <source>
        <dbReference type="ARBA" id="ARBA00022692"/>
    </source>
</evidence>
<keyword evidence="11" id="KW-1185">Reference proteome</keyword>
<feature type="chain" id="PRO_5042245842" description="Cytochrome b561 domain-containing protein" evidence="8">
    <location>
        <begin position="20"/>
        <end position="423"/>
    </location>
</feature>
<dbReference type="SMART" id="SM00664">
    <property type="entry name" value="DoH"/>
    <property type="match status" value="1"/>
</dbReference>
<comment type="caution">
    <text evidence="10">The sequence shown here is derived from an EMBL/GenBank/DDBJ whole genome shotgun (WGS) entry which is preliminary data.</text>
</comment>
<dbReference type="Pfam" id="PF16010">
    <property type="entry name" value="CDH-cyt"/>
    <property type="match status" value="1"/>
</dbReference>
<organism evidence="10 11">
    <name type="scientific">Mycena albidolilacea</name>
    <dbReference type="NCBI Taxonomy" id="1033008"/>
    <lineage>
        <taxon>Eukaryota</taxon>
        <taxon>Fungi</taxon>
        <taxon>Dikarya</taxon>
        <taxon>Basidiomycota</taxon>
        <taxon>Agaricomycotina</taxon>
        <taxon>Agaricomycetes</taxon>
        <taxon>Agaricomycetidae</taxon>
        <taxon>Agaricales</taxon>
        <taxon>Marasmiineae</taxon>
        <taxon>Mycenaceae</taxon>
        <taxon>Mycena</taxon>
    </lineage>
</organism>
<dbReference type="EMBL" id="JARIHO010000023">
    <property type="protein sequence ID" value="KAJ7343679.1"/>
    <property type="molecule type" value="Genomic_DNA"/>
</dbReference>
<dbReference type="AlphaFoldDB" id="A0AAD6ZYU1"/>
<protein>
    <recommendedName>
        <fullName evidence="9">Cytochrome b561 domain-containing protein</fullName>
    </recommendedName>
</protein>
<dbReference type="GO" id="GO:0016020">
    <property type="term" value="C:membrane"/>
    <property type="evidence" value="ECO:0007669"/>
    <property type="project" value="UniProtKB-SubCell"/>
</dbReference>
<feature type="transmembrane region" description="Helical" evidence="7">
    <location>
        <begin position="308"/>
        <end position="329"/>
    </location>
</feature>
<evidence type="ECO:0000259" key="9">
    <source>
        <dbReference type="PROSITE" id="PS50939"/>
    </source>
</evidence>
<evidence type="ECO:0000256" key="6">
    <source>
        <dbReference type="ARBA" id="ARBA00023136"/>
    </source>
</evidence>
<feature type="transmembrane region" description="Helical" evidence="7">
    <location>
        <begin position="199"/>
        <end position="216"/>
    </location>
</feature>
<feature type="domain" description="Cytochrome b561" evidence="9">
    <location>
        <begin position="155"/>
        <end position="369"/>
    </location>
</feature>
<comment type="subcellular location">
    <subcellularLocation>
        <location evidence="1">Membrane</location>
    </subcellularLocation>
</comment>
<dbReference type="Pfam" id="PF03188">
    <property type="entry name" value="Cytochrom_B561"/>
    <property type="match status" value="1"/>
</dbReference>
<feature type="transmembrane region" description="Helical" evidence="7">
    <location>
        <begin position="349"/>
        <end position="367"/>
    </location>
</feature>
<keyword evidence="8" id="KW-0732">Signal</keyword>
<evidence type="ECO:0000313" key="11">
    <source>
        <dbReference type="Proteomes" id="UP001218218"/>
    </source>
</evidence>
<dbReference type="Gene3D" id="1.20.120.1770">
    <property type="match status" value="1"/>
</dbReference>
<evidence type="ECO:0000256" key="8">
    <source>
        <dbReference type="SAM" id="SignalP"/>
    </source>
</evidence>
<name>A0AAD6ZYU1_9AGAR</name>
<dbReference type="InterPro" id="IPR006593">
    <property type="entry name" value="Cyt_b561/ferric_Rdtase_TM"/>
</dbReference>
<evidence type="ECO:0000256" key="2">
    <source>
        <dbReference type="ARBA" id="ARBA00022448"/>
    </source>
</evidence>
<dbReference type="Gene3D" id="2.60.40.1210">
    <property type="entry name" value="Cellobiose dehydrogenase, cytochrome domain"/>
    <property type="match status" value="1"/>
</dbReference>
<feature type="transmembrane region" description="Helical" evidence="7">
    <location>
        <begin position="237"/>
        <end position="257"/>
    </location>
</feature>
<keyword evidence="2" id="KW-0813">Transport</keyword>
<dbReference type="PANTHER" id="PTHR47797">
    <property type="entry name" value="DEHYDROGENASE, PUTATIVE (AFU_ORTHOLOGUE AFUA_8G05805)-RELATED"/>
    <property type="match status" value="1"/>
</dbReference>
<dbReference type="SUPFAM" id="SSF49344">
    <property type="entry name" value="CBD9-like"/>
    <property type="match status" value="1"/>
</dbReference>
<dbReference type="InterPro" id="IPR015920">
    <property type="entry name" value="Cellobiose_DH-like_cyt"/>
</dbReference>
<evidence type="ECO:0000256" key="1">
    <source>
        <dbReference type="ARBA" id="ARBA00004370"/>
    </source>
</evidence>
<dbReference type="PROSITE" id="PS50939">
    <property type="entry name" value="CYTOCHROME_B561"/>
    <property type="match status" value="1"/>
</dbReference>
<feature type="signal peptide" evidence="8">
    <location>
        <begin position="1"/>
        <end position="19"/>
    </location>
</feature>
<dbReference type="CDD" id="cd08760">
    <property type="entry name" value="Cyt_b561_FRRS1_like"/>
    <property type="match status" value="1"/>
</dbReference>
<proteinExistence type="predicted"/>
<sequence>MSFRLTSLLSLLWLAVVGASSVGDSGCNLFFCLNITITNNEIMTYEITPVFEPFGWVGLGFGRLMKNTHMVVMWDDESNPGSRIVSQRYGVGHVEPVLEPNPPRIATVVPSTVEFAPSKTNYSTTAFQIPFNKTDPRPGQIIWAYSLRRPDPDSSADLTGHYVAGTVNMRLDKAVSGLEGVVTEDPKDALAPLPRFQKLIWHGILLSVGFLVLLPAGSLVARWGRTFTPRWFKVHRLINFGVALPVIAAGFILGPLAVLDRQAGHFADAHQICGLLLFALYGAQLFLGRYIHARRDAAGRSPHPPSNILHAVLGISTIALAFLQVRSGFAEWSMRTGQPDLSHWCHDLWAAWAFILPVAYVGGLVLLKRQFAQEKQGRSYADSPEGKNYIALAAAAPSPIMFDAEHEAAYSELETRVPLLHRP</sequence>
<evidence type="ECO:0000256" key="4">
    <source>
        <dbReference type="ARBA" id="ARBA00022982"/>
    </source>
</evidence>
<dbReference type="InterPro" id="IPR005018">
    <property type="entry name" value="DOMON_domain"/>
</dbReference>
<reference evidence="10" key="1">
    <citation type="submission" date="2023-03" db="EMBL/GenBank/DDBJ databases">
        <title>Massive genome expansion in bonnet fungi (Mycena s.s.) driven by repeated elements and novel gene families across ecological guilds.</title>
        <authorList>
            <consortium name="Lawrence Berkeley National Laboratory"/>
            <person name="Harder C.B."/>
            <person name="Miyauchi S."/>
            <person name="Viragh M."/>
            <person name="Kuo A."/>
            <person name="Thoen E."/>
            <person name="Andreopoulos B."/>
            <person name="Lu D."/>
            <person name="Skrede I."/>
            <person name="Drula E."/>
            <person name="Henrissat B."/>
            <person name="Morin E."/>
            <person name="Kohler A."/>
            <person name="Barry K."/>
            <person name="LaButti K."/>
            <person name="Morin E."/>
            <person name="Salamov A."/>
            <person name="Lipzen A."/>
            <person name="Mereny Z."/>
            <person name="Hegedus B."/>
            <person name="Baldrian P."/>
            <person name="Stursova M."/>
            <person name="Weitz H."/>
            <person name="Taylor A."/>
            <person name="Grigoriev I.V."/>
            <person name="Nagy L.G."/>
            <person name="Martin F."/>
            <person name="Kauserud H."/>
        </authorList>
    </citation>
    <scope>NUCLEOTIDE SEQUENCE</scope>
    <source>
        <strain evidence="10">CBHHK002</strain>
    </source>
</reference>
<dbReference type="Proteomes" id="UP001218218">
    <property type="component" value="Unassembled WGS sequence"/>
</dbReference>
<evidence type="ECO:0000256" key="7">
    <source>
        <dbReference type="SAM" id="Phobius"/>
    </source>
</evidence>